<proteinExistence type="predicted"/>
<protein>
    <submittedName>
        <fullName evidence="2">Uncharacterized protein</fullName>
    </submittedName>
</protein>
<comment type="caution">
    <text evidence="2">The sequence shown here is derived from an EMBL/GenBank/DDBJ whole genome shotgun (WGS) entry which is preliminary data.</text>
</comment>
<accession>A0A9X2VTI0</accession>
<evidence type="ECO:0000313" key="3">
    <source>
        <dbReference type="Proteomes" id="UP001141259"/>
    </source>
</evidence>
<evidence type="ECO:0000313" key="2">
    <source>
        <dbReference type="EMBL" id="MCS7481854.1"/>
    </source>
</evidence>
<keyword evidence="3" id="KW-1185">Reference proteome</keyword>
<dbReference type="RefSeq" id="WP_259627337.1">
    <property type="nucleotide sequence ID" value="NZ_JANYMP010000020.1"/>
</dbReference>
<dbReference type="Proteomes" id="UP001141259">
    <property type="component" value="Unassembled WGS sequence"/>
</dbReference>
<evidence type="ECO:0000256" key="1">
    <source>
        <dbReference type="SAM" id="MobiDB-lite"/>
    </source>
</evidence>
<organism evidence="2 3">
    <name type="scientific">Umezawaea endophytica</name>
    <dbReference type="NCBI Taxonomy" id="1654476"/>
    <lineage>
        <taxon>Bacteria</taxon>
        <taxon>Bacillati</taxon>
        <taxon>Actinomycetota</taxon>
        <taxon>Actinomycetes</taxon>
        <taxon>Pseudonocardiales</taxon>
        <taxon>Pseudonocardiaceae</taxon>
        <taxon>Umezawaea</taxon>
    </lineage>
</organism>
<feature type="compositionally biased region" description="Low complexity" evidence="1">
    <location>
        <begin position="61"/>
        <end position="71"/>
    </location>
</feature>
<dbReference type="EMBL" id="JANYMP010000020">
    <property type="protein sequence ID" value="MCS7481854.1"/>
    <property type="molecule type" value="Genomic_DNA"/>
</dbReference>
<feature type="region of interest" description="Disordered" evidence="1">
    <location>
        <begin position="1"/>
        <end position="89"/>
    </location>
</feature>
<name>A0A9X2VTI0_9PSEU</name>
<dbReference type="AlphaFoldDB" id="A0A9X2VTI0"/>
<sequence length="89" mass="9328">MTTIEKSVGVRGSASTAGHTEEDTPHDGVVTSNRPAERTAEVNPMVMVGTEPNAVAHNDAGSGSRRGPGSPHAGEHREHRVDDHGQHMA</sequence>
<feature type="compositionally biased region" description="Basic and acidic residues" evidence="1">
    <location>
        <begin position="73"/>
        <end position="89"/>
    </location>
</feature>
<reference evidence="2" key="1">
    <citation type="submission" date="2022-08" db="EMBL/GenBank/DDBJ databases">
        <authorList>
            <person name="Tistechok S."/>
            <person name="Samborskyy M."/>
            <person name="Roman I."/>
        </authorList>
    </citation>
    <scope>NUCLEOTIDE SEQUENCE</scope>
    <source>
        <strain evidence="2">DSM 103496</strain>
    </source>
</reference>
<gene>
    <name evidence="2" type="ORF">NZH93_33790</name>
</gene>